<feature type="non-terminal residue" evidence="1">
    <location>
        <position position="29"/>
    </location>
</feature>
<sequence>MVVVTPGVVIHNEAVRMDSYNNAVRRIPR</sequence>
<comment type="caution">
    <text evidence="1">The sequence shown here is derived from an EMBL/GenBank/DDBJ whole genome shotgun (WGS) entry which is preliminary data.</text>
</comment>
<keyword evidence="2" id="KW-1185">Reference proteome</keyword>
<dbReference type="Proteomes" id="UP000187283">
    <property type="component" value="Unassembled WGS sequence"/>
</dbReference>
<evidence type="ECO:0000313" key="1">
    <source>
        <dbReference type="EMBL" id="OMJ14306.1"/>
    </source>
</evidence>
<dbReference type="AlphaFoldDB" id="A0A1R1XI70"/>
<accession>A0A1R1XI70</accession>
<proteinExistence type="predicted"/>
<dbReference type="EMBL" id="LSSN01003120">
    <property type="protein sequence ID" value="OMJ14306.1"/>
    <property type="molecule type" value="Genomic_DNA"/>
</dbReference>
<gene>
    <name evidence="1" type="ORF">AYI70_g7962</name>
</gene>
<protein>
    <submittedName>
        <fullName evidence="1">Uncharacterized protein</fullName>
    </submittedName>
</protein>
<organism evidence="1 2">
    <name type="scientific">Smittium culicis</name>
    <dbReference type="NCBI Taxonomy" id="133412"/>
    <lineage>
        <taxon>Eukaryota</taxon>
        <taxon>Fungi</taxon>
        <taxon>Fungi incertae sedis</taxon>
        <taxon>Zoopagomycota</taxon>
        <taxon>Kickxellomycotina</taxon>
        <taxon>Harpellomycetes</taxon>
        <taxon>Harpellales</taxon>
        <taxon>Legeriomycetaceae</taxon>
        <taxon>Smittium</taxon>
    </lineage>
</organism>
<name>A0A1R1XI70_9FUNG</name>
<reference evidence="1 2" key="1">
    <citation type="submission" date="2017-01" db="EMBL/GenBank/DDBJ databases">
        <authorList>
            <person name="Mah S.A."/>
            <person name="Swanson W.J."/>
            <person name="Moy G.W."/>
            <person name="Vacquier V.D."/>
        </authorList>
    </citation>
    <scope>NUCLEOTIDE SEQUENCE [LARGE SCALE GENOMIC DNA]</scope>
    <source>
        <strain evidence="1 2">GSMNP</strain>
    </source>
</reference>
<evidence type="ECO:0000313" key="2">
    <source>
        <dbReference type="Proteomes" id="UP000187283"/>
    </source>
</evidence>